<evidence type="ECO:0000256" key="1">
    <source>
        <dbReference type="SAM" id="MobiDB-lite"/>
    </source>
</evidence>
<proteinExistence type="predicted"/>
<keyword evidence="3" id="KW-1185">Reference proteome</keyword>
<name>A0A4D6M1M6_VIGUN</name>
<dbReference type="Proteomes" id="UP000501690">
    <property type="component" value="Linkage Group LG5"/>
</dbReference>
<gene>
    <name evidence="2" type="ORF">DEO72_LG5g2545</name>
</gene>
<dbReference type="Pfam" id="PF03140">
    <property type="entry name" value="DUF247"/>
    <property type="match status" value="1"/>
</dbReference>
<feature type="region of interest" description="Disordered" evidence="1">
    <location>
        <begin position="1"/>
        <end position="42"/>
    </location>
</feature>
<sequence>MHHQIQMNPNKSRNDGMATSNVKDSSIVPSSQHGNQMEGQPNNLENELTKMLQNVPLPNIQNVDEQCIYRVPPNTRKRYPVSYIPRIVGIGPYHRKGSYHRKESDHLNHLKVSYHPEDAENRLKLKYVQAFLSRTKLSVGELVGKIEHMRTNIESIRSCYAQTFEYKDDVFFRIILVDALFIIELFLRWHEDTEEKKKDDTKSEGHTKSKDHTVLKPWKRQLIRHDLVLLENQLPFSVLQQLYDNCVPNIKKPVHHATGEPVPDTVDEPLPGTPCFFKICVNCICTGTNCFNRIPTPSNGTPAATNQIISFLQLSFNCLHSTSFQTECPRETPRHFTDLLRSSIISSSTIDIQNPIKGQKDVNHVYTASQLMEAGLKFKVSPNKSFLDLTYIDGVLSMPVLNINGSTEIFFRNMMAYEYYHHSATKVLIQYVTILNFLIHTEKDVNILIDNKIILNWTGDAKTVVTIINHLNSSFSMPDFIPHYFSICNSLNKFYENPCNKLKASLRQGYFNTPWKKLSTCTAVLLVFLALAQTTFSAISLAKKL</sequence>
<evidence type="ECO:0000313" key="2">
    <source>
        <dbReference type="EMBL" id="QCD94461.1"/>
    </source>
</evidence>
<dbReference type="PANTHER" id="PTHR31170">
    <property type="entry name" value="BNAC04G53230D PROTEIN"/>
    <property type="match status" value="1"/>
</dbReference>
<protein>
    <submittedName>
        <fullName evidence="2">Uncharacterized protein</fullName>
    </submittedName>
</protein>
<dbReference type="AlphaFoldDB" id="A0A4D6M1M6"/>
<dbReference type="InterPro" id="IPR004158">
    <property type="entry name" value="DUF247_pln"/>
</dbReference>
<organism evidence="2 3">
    <name type="scientific">Vigna unguiculata</name>
    <name type="common">Cowpea</name>
    <dbReference type="NCBI Taxonomy" id="3917"/>
    <lineage>
        <taxon>Eukaryota</taxon>
        <taxon>Viridiplantae</taxon>
        <taxon>Streptophyta</taxon>
        <taxon>Embryophyta</taxon>
        <taxon>Tracheophyta</taxon>
        <taxon>Spermatophyta</taxon>
        <taxon>Magnoliopsida</taxon>
        <taxon>eudicotyledons</taxon>
        <taxon>Gunneridae</taxon>
        <taxon>Pentapetalae</taxon>
        <taxon>rosids</taxon>
        <taxon>fabids</taxon>
        <taxon>Fabales</taxon>
        <taxon>Fabaceae</taxon>
        <taxon>Papilionoideae</taxon>
        <taxon>50 kb inversion clade</taxon>
        <taxon>NPAAA clade</taxon>
        <taxon>indigoferoid/millettioid clade</taxon>
        <taxon>Phaseoleae</taxon>
        <taxon>Vigna</taxon>
    </lineage>
</organism>
<dbReference type="EMBL" id="CP039349">
    <property type="protein sequence ID" value="QCD94461.1"/>
    <property type="molecule type" value="Genomic_DNA"/>
</dbReference>
<reference evidence="2 3" key="1">
    <citation type="submission" date="2019-04" db="EMBL/GenBank/DDBJ databases">
        <title>An improved genome assembly and genetic linkage map for asparagus bean, Vigna unguiculata ssp. sesquipedialis.</title>
        <authorList>
            <person name="Xia Q."/>
            <person name="Zhang R."/>
            <person name="Dong Y."/>
        </authorList>
    </citation>
    <scope>NUCLEOTIDE SEQUENCE [LARGE SCALE GENOMIC DNA]</scope>
    <source>
        <tissue evidence="2">Leaf</tissue>
    </source>
</reference>
<dbReference type="PANTHER" id="PTHR31170:SF23">
    <property type="match status" value="1"/>
</dbReference>
<accession>A0A4D6M1M6</accession>
<evidence type="ECO:0000313" key="3">
    <source>
        <dbReference type="Proteomes" id="UP000501690"/>
    </source>
</evidence>